<dbReference type="Gene3D" id="1.10.10.10">
    <property type="entry name" value="Winged helix-like DNA-binding domain superfamily/Winged helix DNA-binding domain"/>
    <property type="match status" value="1"/>
</dbReference>
<sequence length="209" mass="22586">MSAGARRILDDLRRARVLVVHPRDEDGTLLLDHLRRLGCGVEAAWPSPTTLPPGVDTVFALLDDGAADRMLPALEAAAPAVVAIVTYESPTALKSIVDVNAHGVITKPLRLAGVLTQFALARYRHGYEGRLDAKIRKLEDTMKGRRVVEKATRMLMGSNGLDEEAAYRMIRDRATAKRMTMAAVAESLVAAHDAMSGLGLHISLAAKDE</sequence>
<dbReference type="InterPro" id="IPR005561">
    <property type="entry name" value="ANTAR"/>
</dbReference>
<evidence type="ECO:0000313" key="2">
    <source>
        <dbReference type="EMBL" id="RYB05230.1"/>
    </source>
</evidence>
<dbReference type="Gene3D" id="3.40.50.2300">
    <property type="match status" value="1"/>
</dbReference>
<name>A0A4Q2RCI7_9HYPH</name>
<keyword evidence="3" id="KW-1185">Reference proteome</keyword>
<dbReference type="SMART" id="SM01012">
    <property type="entry name" value="ANTAR"/>
    <property type="match status" value="1"/>
</dbReference>
<dbReference type="InterPro" id="IPR008327">
    <property type="entry name" value="Sig_transdc_resp-reg_antiterm"/>
</dbReference>
<dbReference type="Proteomes" id="UP000289411">
    <property type="component" value="Unassembled WGS sequence"/>
</dbReference>
<accession>A0A4Q2RCI7</accession>
<dbReference type="EMBL" id="QYBC01000007">
    <property type="protein sequence ID" value="RYB05230.1"/>
    <property type="molecule type" value="Genomic_DNA"/>
</dbReference>
<reference evidence="2 3" key="2">
    <citation type="submission" date="2019-02" db="EMBL/GenBank/DDBJ databases">
        <title>'Lichenibacterium ramalinii' gen. nov. sp. nov., 'Lichenibacterium minor' gen. nov. sp. nov.</title>
        <authorList>
            <person name="Pankratov T."/>
        </authorList>
    </citation>
    <scope>NUCLEOTIDE SEQUENCE [LARGE SCALE GENOMIC DNA]</scope>
    <source>
        <strain evidence="2 3">RmlP001</strain>
    </source>
</reference>
<dbReference type="AlphaFoldDB" id="A0A4Q2RCI7"/>
<gene>
    <name evidence="2" type="ORF">D3272_09755</name>
</gene>
<organism evidence="2 3">
    <name type="scientific">Lichenibacterium ramalinae</name>
    <dbReference type="NCBI Taxonomy" id="2316527"/>
    <lineage>
        <taxon>Bacteria</taxon>
        <taxon>Pseudomonadati</taxon>
        <taxon>Pseudomonadota</taxon>
        <taxon>Alphaproteobacteria</taxon>
        <taxon>Hyphomicrobiales</taxon>
        <taxon>Lichenihabitantaceae</taxon>
        <taxon>Lichenibacterium</taxon>
    </lineage>
</organism>
<reference evidence="2 3" key="1">
    <citation type="submission" date="2018-09" db="EMBL/GenBank/DDBJ databases">
        <authorList>
            <person name="Grouzdev D.S."/>
            <person name="Krutkina M.S."/>
        </authorList>
    </citation>
    <scope>NUCLEOTIDE SEQUENCE [LARGE SCALE GENOMIC DNA]</scope>
    <source>
        <strain evidence="2 3">RmlP001</strain>
    </source>
</reference>
<evidence type="ECO:0000313" key="3">
    <source>
        <dbReference type="Proteomes" id="UP000289411"/>
    </source>
</evidence>
<dbReference type="OrthoDB" id="7366028at2"/>
<dbReference type="Pfam" id="PF21332">
    <property type="entry name" value="AmiR_N"/>
    <property type="match status" value="1"/>
</dbReference>
<dbReference type="InterPro" id="IPR036388">
    <property type="entry name" value="WH-like_DNA-bd_sf"/>
</dbReference>
<dbReference type="PIRSF" id="PIRSF036382">
    <property type="entry name" value="RR_antiterm"/>
    <property type="match status" value="1"/>
</dbReference>
<protein>
    <submittedName>
        <fullName evidence="2">ANTAR domain-containing protein</fullName>
    </submittedName>
</protein>
<dbReference type="InterPro" id="IPR011006">
    <property type="entry name" value="CheY-like_superfamily"/>
</dbReference>
<dbReference type="RefSeq" id="WP_129218980.1">
    <property type="nucleotide sequence ID" value="NZ_QYBC01000007.1"/>
</dbReference>
<dbReference type="SUPFAM" id="SSF52172">
    <property type="entry name" value="CheY-like"/>
    <property type="match status" value="1"/>
</dbReference>
<dbReference type="Pfam" id="PF03861">
    <property type="entry name" value="ANTAR"/>
    <property type="match status" value="1"/>
</dbReference>
<dbReference type="InterPro" id="IPR049021">
    <property type="entry name" value="AmiR_N"/>
</dbReference>
<dbReference type="GO" id="GO:0003723">
    <property type="term" value="F:RNA binding"/>
    <property type="evidence" value="ECO:0007669"/>
    <property type="project" value="InterPro"/>
</dbReference>
<dbReference type="PROSITE" id="PS50921">
    <property type="entry name" value="ANTAR"/>
    <property type="match status" value="1"/>
</dbReference>
<evidence type="ECO:0000259" key="1">
    <source>
        <dbReference type="PROSITE" id="PS50921"/>
    </source>
</evidence>
<proteinExistence type="predicted"/>
<comment type="caution">
    <text evidence="2">The sequence shown here is derived from an EMBL/GenBank/DDBJ whole genome shotgun (WGS) entry which is preliminary data.</text>
</comment>
<feature type="domain" description="ANTAR" evidence="1">
    <location>
        <begin position="128"/>
        <end position="189"/>
    </location>
</feature>